<accession>I3EKJ5</accession>
<dbReference type="InParanoid" id="I3EKJ5"/>
<name>I3EKJ5_NEMP3</name>
<dbReference type="Proteomes" id="UP000002872">
    <property type="component" value="Unassembled WGS sequence"/>
</dbReference>
<keyword evidence="2" id="KW-1185">Reference proteome</keyword>
<protein>
    <submittedName>
        <fullName evidence="1">Uncharacterized protein</fullName>
    </submittedName>
</protein>
<dbReference type="EMBL" id="GL870876">
    <property type="protein sequence ID" value="EIJ89742.1"/>
    <property type="molecule type" value="Genomic_DNA"/>
</dbReference>
<gene>
    <name evidence="1" type="ORF">NEQG_00512</name>
</gene>
<evidence type="ECO:0000313" key="1">
    <source>
        <dbReference type="EMBL" id="EIJ89742.1"/>
    </source>
</evidence>
<reference evidence="1" key="1">
    <citation type="submission" date="2011-01" db="EMBL/GenBank/DDBJ databases">
        <title>The Genome Sequence of Nematocida parisii strain ERTm3.</title>
        <authorList>
            <consortium name="The Broad Institute Genome Sequencing Platform"/>
            <consortium name="The Broad Institute Genome Sequencing Center for Infectious Disease"/>
            <person name="Cuomo C."/>
            <person name="Troemel E."/>
            <person name="Young S.K."/>
            <person name="Zeng Q."/>
            <person name="Gargeya S."/>
            <person name="Fitzgerald M."/>
            <person name="Haas B."/>
            <person name="Abouelleil A."/>
            <person name="Alvarado L."/>
            <person name="Arachchi H.M."/>
            <person name="Berlin A."/>
            <person name="Chapman S.B."/>
            <person name="Gearin G."/>
            <person name="Goldberg J."/>
            <person name="Griggs A."/>
            <person name="Gujja S."/>
            <person name="Hansen M."/>
            <person name="Heiman D."/>
            <person name="Howarth C."/>
            <person name="Larimer J."/>
            <person name="Lui A."/>
            <person name="MacDonald P.J.P."/>
            <person name="McCowen C."/>
            <person name="Montmayeur A."/>
            <person name="Murphy C."/>
            <person name="Neiman D."/>
            <person name="Pearson M."/>
            <person name="Priest M."/>
            <person name="Roberts A."/>
            <person name="Saif S."/>
            <person name="Shea T."/>
            <person name="Sisk P."/>
            <person name="Stolte C."/>
            <person name="Sykes S."/>
            <person name="Wortman J."/>
            <person name="Nusbaum C."/>
            <person name="Birren B."/>
        </authorList>
    </citation>
    <scope>NUCLEOTIDE SEQUENCE</scope>
    <source>
        <strain evidence="1">ERTm3</strain>
    </source>
</reference>
<dbReference type="HOGENOM" id="CLU_2758378_0_0_1"/>
<dbReference type="VEuPathDB" id="MicrosporidiaDB:NEQG_00512"/>
<evidence type="ECO:0000313" key="2">
    <source>
        <dbReference type="Proteomes" id="UP000002872"/>
    </source>
</evidence>
<organism evidence="1 2">
    <name type="scientific">Nematocida parisii (strain ERTm3)</name>
    <name type="common">Nematode killer fungus</name>
    <dbReference type="NCBI Taxonomy" id="935791"/>
    <lineage>
        <taxon>Eukaryota</taxon>
        <taxon>Fungi</taxon>
        <taxon>Fungi incertae sedis</taxon>
        <taxon>Microsporidia</taxon>
        <taxon>Nematocida</taxon>
    </lineage>
</organism>
<proteinExistence type="predicted"/>
<sequence length="70" mass="8284">MECIKTINYFSIKPHTKRYTEMTGTLPALDIGKEIIKIMQPVLNIYQKQYIFKLFIPTQFAHRVFFANSL</sequence>
<dbReference type="AlphaFoldDB" id="I3EKJ5"/>